<sequence length="145" mass="16998">MKSVHQPVFEFVHIPKLEEWNQDAVVRWKRRWDQYVDTMRQRCVESGDRPEVATKPVKSAIERTPLQVLCLYELHKTVGDVTSEDLIALIDSKLVDLREDDIDARVLKYYRDFSALIEENGLGKILGVVRMSRGEARRLHVVWHN</sequence>
<proteinExistence type="predicted"/>
<protein>
    <submittedName>
        <fullName evidence="1">Uncharacterized protein</fullName>
    </submittedName>
</protein>
<evidence type="ECO:0000313" key="2">
    <source>
        <dbReference type="Proteomes" id="UP000006643"/>
    </source>
</evidence>
<dbReference type="OrthoDB" id="164327at2759"/>
<gene>
    <name evidence="1" type="ORF">PITG_04172</name>
</gene>
<dbReference type="InParanoid" id="D0N0Q2"/>
<dbReference type="HOGENOM" id="CLU_2031221_0_0_1"/>
<dbReference type="GeneID" id="9479733"/>
<accession>D0N0Q2</accession>
<dbReference type="Proteomes" id="UP000006643">
    <property type="component" value="Unassembled WGS sequence"/>
</dbReference>
<dbReference type="EMBL" id="DS028122">
    <property type="protein sequence ID" value="EEY67215.1"/>
    <property type="molecule type" value="Genomic_DNA"/>
</dbReference>
<name>D0N0Q2_PHYIT</name>
<organism evidence="1 2">
    <name type="scientific">Phytophthora infestans (strain T30-4)</name>
    <name type="common">Potato late blight agent</name>
    <dbReference type="NCBI Taxonomy" id="403677"/>
    <lineage>
        <taxon>Eukaryota</taxon>
        <taxon>Sar</taxon>
        <taxon>Stramenopiles</taxon>
        <taxon>Oomycota</taxon>
        <taxon>Peronosporomycetes</taxon>
        <taxon>Peronosporales</taxon>
        <taxon>Peronosporaceae</taxon>
        <taxon>Phytophthora</taxon>
    </lineage>
</organism>
<keyword evidence="2" id="KW-1185">Reference proteome</keyword>
<reference evidence="2" key="1">
    <citation type="journal article" date="2009" name="Nature">
        <title>Genome sequence and analysis of the Irish potato famine pathogen Phytophthora infestans.</title>
        <authorList>
            <consortium name="The Broad Institute Genome Sequencing Platform"/>
            <person name="Haas B.J."/>
            <person name="Kamoun S."/>
            <person name="Zody M.C."/>
            <person name="Jiang R.H."/>
            <person name="Handsaker R.E."/>
            <person name="Cano L.M."/>
            <person name="Grabherr M."/>
            <person name="Kodira C.D."/>
            <person name="Raffaele S."/>
            <person name="Torto-Alalibo T."/>
            <person name="Bozkurt T.O."/>
            <person name="Ah-Fong A.M."/>
            <person name="Alvarado L."/>
            <person name="Anderson V.L."/>
            <person name="Armstrong M.R."/>
            <person name="Avrova A."/>
            <person name="Baxter L."/>
            <person name="Beynon J."/>
            <person name="Boevink P.C."/>
            <person name="Bollmann S.R."/>
            <person name="Bos J.I."/>
            <person name="Bulone V."/>
            <person name="Cai G."/>
            <person name="Cakir C."/>
            <person name="Carrington J.C."/>
            <person name="Chawner M."/>
            <person name="Conti L."/>
            <person name="Costanzo S."/>
            <person name="Ewan R."/>
            <person name="Fahlgren N."/>
            <person name="Fischbach M.A."/>
            <person name="Fugelstad J."/>
            <person name="Gilroy E.M."/>
            <person name="Gnerre S."/>
            <person name="Green P.J."/>
            <person name="Grenville-Briggs L.J."/>
            <person name="Griffith J."/>
            <person name="Grunwald N.J."/>
            <person name="Horn K."/>
            <person name="Horner N.R."/>
            <person name="Hu C.H."/>
            <person name="Huitema E."/>
            <person name="Jeong D.H."/>
            <person name="Jones A.M."/>
            <person name="Jones J.D."/>
            <person name="Jones R.W."/>
            <person name="Karlsson E.K."/>
            <person name="Kunjeti S.G."/>
            <person name="Lamour K."/>
            <person name="Liu Z."/>
            <person name="Ma L."/>
            <person name="Maclean D."/>
            <person name="Chibucos M.C."/>
            <person name="McDonald H."/>
            <person name="McWalters J."/>
            <person name="Meijer H.J."/>
            <person name="Morgan W."/>
            <person name="Morris P.F."/>
            <person name="Munro C.A."/>
            <person name="O'Neill K."/>
            <person name="Ospina-Giraldo M."/>
            <person name="Pinzon A."/>
            <person name="Pritchard L."/>
            <person name="Ramsahoye B."/>
            <person name="Ren Q."/>
            <person name="Restrepo S."/>
            <person name="Roy S."/>
            <person name="Sadanandom A."/>
            <person name="Savidor A."/>
            <person name="Schornack S."/>
            <person name="Schwartz D.C."/>
            <person name="Schumann U.D."/>
            <person name="Schwessinger B."/>
            <person name="Seyer L."/>
            <person name="Sharpe T."/>
            <person name="Silvar C."/>
            <person name="Song J."/>
            <person name="Studholme D.J."/>
            <person name="Sykes S."/>
            <person name="Thines M."/>
            <person name="van de Vondervoort P.J."/>
            <person name="Phuntumart V."/>
            <person name="Wawra S."/>
            <person name="Weide R."/>
            <person name="Win J."/>
            <person name="Young C."/>
            <person name="Zhou S."/>
            <person name="Fry W."/>
            <person name="Meyers B.C."/>
            <person name="van West P."/>
            <person name="Ristaino J."/>
            <person name="Govers F."/>
            <person name="Birch P.R."/>
            <person name="Whisson S.C."/>
            <person name="Judelson H.S."/>
            <person name="Nusbaum C."/>
        </authorList>
    </citation>
    <scope>NUCLEOTIDE SEQUENCE [LARGE SCALE GENOMIC DNA]</scope>
    <source>
        <strain evidence="2">T30-4</strain>
    </source>
</reference>
<dbReference type="RefSeq" id="XP_002905863.1">
    <property type="nucleotide sequence ID" value="XM_002905817.1"/>
</dbReference>
<evidence type="ECO:0000313" key="1">
    <source>
        <dbReference type="EMBL" id="EEY67215.1"/>
    </source>
</evidence>
<dbReference type="VEuPathDB" id="FungiDB:PITG_04172"/>
<dbReference type="AlphaFoldDB" id="D0N0Q2"/>
<dbReference type="KEGG" id="pif:PITG_04172"/>